<evidence type="ECO:0000256" key="1">
    <source>
        <dbReference type="ARBA" id="ARBA00004370"/>
    </source>
</evidence>
<feature type="transmembrane region" description="Helical" evidence="11">
    <location>
        <begin position="567"/>
        <end position="584"/>
    </location>
</feature>
<keyword evidence="2 11" id="KW-0812">Transmembrane</keyword>
<dbReference type="SUPFAM" id="SSF50022">
    <property type="entry name" value="ISP domain"/>
    <property type="match status" value="1"/>
</dbReference>
<keyword evidence="8" id="KW-0411">Iron-sulfur</keyword>
<keyword evidence="6" id="KW-0560">Oxidoreductase</keyword>
<evidence type="ECO:0000256" key="10">
    <source>
        <dbReference type="SAM" id="MobiDB-lite"/>
    </source>
</evidence>
<comment type="subcellular location">
    <subcellularLocation>
        <location evidence="1">Membrane</location>
    </subcellularLocation>
</comment>
<keyword evidence="4" id="KW-0479">Metal-binding</keyword>
<evidence type="ECO:0000256" key="3">
    <source>
        <dbReference type="ARBA" id="ARBA00022714"/>
    </source>
</evidence>
<dbReference type="PANTHER" id="PTHR21266:SF32">
    <property type="entry name" value="CHOLESTEROL 7-DESATURASE NVD"/>
    <property type="match status" value="1"/>
</dbReference>
<evidence type="ECO:0000256" key="11">
    <source>
        <dbReference type="SAM" id="Phobius"/>
    </source>
</evidence>
<reference evidence="14" key="1">
    <citation type="journal article" date="2016" name="Nat. Commun.">
        <title>The Gonium pectorale genome demonstrates co-option of cell cycle regulation during the evolution of multicellularity.</title>
        <authorList>
            <person name="Hanschen E.R."/>
            <person name="Marriage T.N."/>
            <person name="Ferris P.J."/>
            <person name="Hamaji T."/>
            <person name="Toyoda A."/>
            <person name="Fujiyama A."/>
            <person name="Neme R."/>
            <person name="Noguchi H."/>
            <person name="Minakuchi Y."/>
            <person name="Suzuki M."/>
            <person name="Kawai-Toyooka H."/>
            <person name="Smith D.R."/>
            <person name="Sparks H."/>
            <person name="Anderson J."/>
            <person name="Bakaric R."/>
            <person name="Luria V."/>
            <person name="Karger A."/>
            <person name="Kirschner M.W."/>
            <person name="Durand P.M."/>
            <person name="Michod R.E."/>
            <person name="Nozaki H."/>
            <person name="Olson B.J."/>
        </authorList>
    </citation>
    <scope>NUCLEOTIDE SEQUENCE [LARGE SCALE GENOMIC DNA]</scope>
    <source>
        <strain evidence="14">NIES-2863</strain>
    </source>
</reference>
<feature type="compositionally biased region" description="Basic and acidic residues" evidence="10">
    <location>
        <begin position="314"/>
        <end position="323"/>
    </location>
</feature>
<dbReference type="OrthoDB" id="544240at2759"/>
<dbReference type="PROSITE" id="PS51296">
    <property type="entry name" value="RIESKE"/>
    <property type="match status" value="1"/>
</dbReference>
<protein>
    <recommendedName>
        <fullName evidence="12">Rieske domain-containing protein</fullName>
    </recommendedName>
</protein>
<feature type="region of interest" description="Disordered" evidence="10">
    <location>
        <begin position="310"/>
        <end position="362"/>
    </location>
</feature>
<keyword evidence="5 11" id="KW-1133">Transmembrane helix</keyword>
<dbReference type="Proteomes" id="UP000075714">
    <property type="component" value="Unassembled WGS sequence"/>
</dbReference>
<dbReference type="PANTHER" id="PTHR21266">
    <property type="entry name" value="IRON-SULFUR DOMAIN CONTAINING PROTEIN"/>
    <property type="match status" value="1"/>
</dbReference>
<dbReference type="GO" id="GO:0046872">
    <property type="term" value="F:metal ion binding"/>
    <property type="evidence" value="ECO:0007669"/>
    <property type="project" value="UniProtKB-KW"/>
</dbReference>
<keyword evidence="3" id="KW-0001">2Fe-2S</keyword>
<proteinExistence type="predicted"/>
<gene>
    <name evidence="13" type="ORF">GPECTOR_1g520</name>
</gene>
<evidence type="ECO:0000256" key="2">
    <source>
        <dbReference type="ARBA" id="ARBA00022692"/>
    </source>
</evidence>
<keyword evidence="7" id="KW-0408">Iron</keyword>
<evidence type="ECO:0000256" key="4">
    <source>
        <dbReference type="ARBA" id="ARBA00022723"/>
    </source>
</evidence>
<sequence>MPRGRCSPPFPSPALPVSTSTQHAEARATPSPAPGSAPGAGPYAWYRHWVPVAPLSFLDPSRPTPVTLLGESLVVWRRAQAGEQPPAWVVMRDACPHRLAPLSEGRLEAGGTRLACAYHGWEFDQAGQCTRVPQLGSDSKAAATACSSPRSCVTSYPTRERDGVLFAWLDASEEGRRLADESEPPKTLPDEATSAGDWIMNELPNDYKFWVEQGMDPAHANFLHHGMFNQYDAVPMEGGRVRDIDLHKGWRWEHRGYEKKNKDMHGLREFVPPFLIRVAYEQPSGSVFHIATLQVPIRPGVSRTYFKAGFSKRTPRDQQEAKAAEAVAAQGAAGQQAEASEGASRAKGPDETQAKATAKGSGGRGGGGFGIFALLGKVPHWVFSSQLIADQDSIMMCRQELLMRRQGLDRRSYNLNSRSDEGVSAINQWLELAGYPDSLWGGQAPAPAPTPGSGSVSSPRAPAGATYPGWPEAELPLDLLLSRQERHVRHCAVCQRGQKLVTRICVALTAAAALAAAAAAGLAAVAAMSPQGLAAVGGWKALAAVAVGAAALAWAAVQGWAFREERFVSGVAQWLRVGGFALLGKKMKKA</sequence>
<dbReference type="Pfam" id="PF00355">
    <property type="entry name" value="Rieske"/>
    <property type="match status" value="1"/>
</dbReference>
<dbReference type="InterPro" id="IPR017941">
    <property type="entry name" value="Rieske_2Fe-2S"/>
</dbReference>
<evidence type="ECO:0000256" key="9">
    <source>
        <dbReference type="ARBA" id="ARBA00023136"/>
    </source>
</evidence>
<evidence type="ECO:0000256" key="6">
    <source>
        <dbReference type="ARBA" id="ARBA00023002"/>
    </source>
</evidence>
<feature type="domain" description="Rieske" evidence="12">
    <location>
        <begin position="49"/>
        <end position="167"/>
    </location>
</feature>
<accession>A0A150H333</accession>
<keyword evidence="9 11" id="KW-0472">Membrane</keyword>
<feature type="region of interest" description="Disordered" evidence="10">
    <location>
        <begin position="1"/>
        <end position="37"/>
    </location>
</feature>
<comment type="caution">
    <text evidence="13">The sequence shown here is derived from an EMBL/GenBank/DDBJ whole genome shotgun (WGS) entry which is preliminary data.</text>
</comment>
<evidence type="ECO:0000313" key="13">
    <source>
        <dbReference type="EMBL" id="KXZ56579.1"/>
    </source>
</evidence>
<dbReference type="Gene3D" id="2.102.10.10">
    <property type="entry name" value="Rieske [2Fe-2S] iron-sulphur domain"/>
    <property type="match status" value="1"/>
</dbReference>
<feature type="compositionally biased region" description="Low complexity" evidence="10">
    <location>
        <begin position="441"/>
        <end position="459"/>
    </location>
</feature>
<feature type="transmembrane region" description="Helical" evidence="11">
    <location>
        <begin position="506"/>
        <end position="529"/>
    </location>
</feature>
<evidence type="ECO:0000256" key="8">
    <source>
        <dbReference type="ARBA" id="ARBA00023014"/>
    </source>
</evidence>
<dbReference type="AlphaFoldDB" id="A0A150H333"/>
<feature type="compositionally biased region" description="Low complexity" evidence="10">
    <location>
        <begin position="324"/>
        <end position="343"/>
    </location>
</feature>
<dbReference type="GO" id="GO:0051537">
    <property type="term" value="F:2 iron, 2 sulfur cluster binding"/>
    <property type="evidence" value="ECO:0007669"/>
    <property type="project" value="UniProtKB-KW"/>
</dbReference>
<evidence type="ECO:0000313" key="14">
    <source>
        <dbReference type="Proteomes" id="UP000075714"/>
    </source>
</evidence>
<keyword evidence="14" id="KW-1185">Reference proteome</keyword>
<dbReference type="SUPFAM" id="SSF55961">
    <property type="entry name" value="Bet v1-like"/>
    <property type="match status" value="1"/>
</dbReference>
<organism evidence="13 14">
    <name type="scientific">Gonium pectorale</name>
    <name type="common">Green alga</name>
    <dbReference type="NCBI Taxonomy" id="33097"/>
    <lineage>
        <taxon>Eukaryota</taxon>
        <taxon>Viridiplantae</taxon>
        <taxon>Chlorophyta</taxon>
        <taxon>core chlorophytes</taxon>
        <taxon>Chlorophyceae</taxon>
        <taxon>CS clade</taxon>
        <taxon>Chlamydomonadales</taxon>
        <taxon>Volvocaceae</taxon>
        <taxon>Gonium</taxon>
    </lineage>
</organism>
<dbReference type="EMBL" id="LSYV01000002">
    <property type="protein sequence ID" value="KXZ56579.1"/>
    <property type="molecule type" value="Genomic_DNA"/>
</dbReference>
<feature type="region of interest" description="Disordered" evidence="10">
    <location>
        <begin position="441"/>
        <end position="465"/>
    </location>
</feature>
<feature type="transmembrane region" description="Helical" evidence="11">
    <location>
        <begin position="541"/>
        <end position="561"/>
    </location>
</feature>
<evidence type="ECO:0000259" key="12">
    <source>
        <dbReference type="PROSITE" id="PS51296"/>
    </source>
</evidence>
<evidence type="ECO:0000256" key="7">
    <source>
        <dbReference type="ARBA" id="ARBA00023004"/>
    </source>
</evidence>
<dbReference type="GO" id="GO:0016491">
    <property type="term" value="F:oxidoreductase activity"/>
    <property type="evidence" value="ECO:0007669"/>
    <property type="project" value="UniProtKB-KW"/>
</dbReference>
<name>A0A150H333_GONPE</name>
<dbReference type="InterPro" id="IPR050584">
    <property type="entry name" value="Cholesterol_7-desaturase"/>
</dbReference>
<dbReference type="GO" id="GO:0016020">
    <property type="term" value="C:membrane"/>
    <property type="evidence" value="ECO:0007669"/>
    <property type="project" value="UniProtKB-SubCell"/>
</dbReference>
<dbReference type="InterPro" id="IPR036922">
    <property type="entry name" value="Rieske_2Fe-2S_sf"/>
</dbReference>
<dbReference type="GO" id="GO:0005737">
    <property type="term" value="C:cytoplasm"/>
    <property type="evidence" value="ECO:0007669"/>
    <property type="project" value="TreeGrafter"/>
</dbReference>
<evidence type="ECO:0000256" key="5">
    <source>
        <dbReference type="ARBA" id="ARBA00022989"/>
    </source>
</evidence>